<reference evidence="1 2" key="1">
    <citation type="submission" date="2017-09" db="EMBL/GenBank/DDBJ databases">
        <authorList>
            <person name="Ehlers B."/>
            <person name="Leendertz F.H."/>
        </authorList>
    </citation>
    <scope>NUCLEOTIDE SEQUENCE [LARGE SCALE GENOMIC DNA]</scope>
    <source>
        <strain evidence="1 2">DSM 16848</strain>
    </source>
</reference>
<proteinExistence type="predicted"/>
<name>A0A286E6R6_9NEIS</name>
<keyword evidence="2" id="KW-1185">Reference proteome</keyword>
<evidence type="ECO:0008006" key="3">
    <source>
        <dbReference type="Google" id="ProtNLM"/>
    </source>
</evidence>
<dbReference type="EMBL" id="OCNF01000004">
    <property type="protein sequence ID" value="SOD66602.1"/>
    <property type="molecule type" value="Genomic_DNA"/>
</dbReference>
<dbReference type="AlphaFoldDB" id="A0A286E6R6"/>
<dbReference type="Proteomes" id="UP000219669">
    <property type="component" value="Unassembled WGS sequence"/>
</dbReference>
<organism evidence="1 2">
    <name type="scientific">Alysiella filiformis DSM 16848</name>
    <dbReference type="NCBI Taxonomy" id="1120981"/>
    <lineage>
        <taxon>Bacteria</taxon>
        <taxon>Pseudomonadati</taxon>
        <taxon>Pseudomonadota</taxon>
        <taxon>Betaproteobacteria</taxon>
        <taxon>Neisseriales</taxon>
        <taxon>Neisseriaceae</taxon>
        <taxon>Alysiella</taxon>
    </lineage>
</organism>
<evidence type="ECO:0000313" key="1">
    <source>
        <dbReference type="EMBL" id="SOD66602.1"/>
    </source>
</evidence>
<evidence type="ECO:0000313" key="2">
    <source>
        <dbReference type="Proteomes" id="UP000219669"/>
    </source>
</evidence>
<gene>
    <name evidence="1" type="ORF">SAMN02746062_00664</name>
</gene>
<protein>
    <recommendedName>
        <fullName evidence="3">Phage antirepressor protein KilAC domain-containing protein</fullName>
    </recommendedName>
</protein>
<dbReference type="RefSeq" id="WP_097113742.1">
    <property type="nucleotide sequence ID" value="NZ_CP083931.1"/>
</dbReference>
<accession>A0A286E6R6</accession>
<sequence>MTLPHQKPTHYTPPLNAPAAALGVSVKELKAALQFLGWIERGIFPFHATPAAVNLDLAYQECGGNEYGCQVSRIHITHKGMAQLAAYFRGDLLPVIKQ</sequence>